<reference evidence="1" key="1">
    <citation type="submission" date="2020-08" db="EMBL/GenBank/DDBJ databases">
        <title>Multicomponent nature underlies the extraordinary mechanical properties of spider dragline silk.</title>
        <authorList>
            <person name="Kono N."/>
            <person name="Nakamura H."/>
            <person name="Mori M."/>
            <person name="Yoshida Y."/>
            <person name="Ohtoshi R."/>
            <person name="Malay A.D."/>
            <person name="Moran D.A.P."/>
            <person name="Tomita M."/>
            <person name="Numata K."/>
            <person name="Arakawa K."/>
        </authorList>
    </citation>
    <scope>NUCLEOTIDE SEQUENCE</scope>
</reference>
<dbReference type="Proteomes" id="UP000887013">
    <property type="component" value="Unassembled WGS sequence"/>
</dbReference>
<sequence length="86" mass="10051">MESPNEQLSLQQRSIRSDKYPLPSEFTNSRFSKQIESSKTLETHVVKNFQISMGKWAFQEQNLIPSPSPRWIMSVFEAIHLLLRSL</sequence>
<evidence type="ECO:0000313" key="1">
    <source>
        <dbReference type="EMBL" id="GFT60939.1"/>
    </source>
</evidence>
<accession>A0A8X6PCP0</accession>
<comment type="caution">
    <text evidence="1">The sequence shown here is derived from an EMBL/GenBank/DDBJ whole genome shotgun (WGS) entry which is preliminary data.</text>
</comment>
<dbReference type="EMBL" id="BMAW01067671">
    <property type="protein sequence ID" value="GFT60939.1"/>
    <property type="molecule type" value="Genomic_DNA"/>
</dbReference>
<gene>
    <name evidence="1" type="ORF">NPIL_260511</name>
</gene>
<proteinExistence type="predicted"/>
<name>A0A8X6PCP0_NEPPI</name>
<protein>
    <submittedName>
        <fullName evidence="1">Uncharacterized protein</fullName>
    </submittedName>
</protein>
<evidence type="ECO:0000313" key="2">
    <source>
        <dbReference type="Proteomes" id="UP000887013"/>
    </source>
</evidence>
<organism evidence="1 2">
    <name type="scientific">Nephila pilipes</name>
    <name type="common">Giant wood spider</name>
    <name type="synonym">Nephila maculata</name>
    <dbReference type="NCBI Taxonomy" id="299642"/>
    <lineage>
        <taxon>Eukaryota</taxon>
        <taxon>Metazoa</taxon>
        <taxon>Ecdysozoa</taxon>
        <taxon>Arthropoda</taxon>
        <taxon>Chelicerata</taxon>
        <taxon>Arachnida</taxon>
        <taxon>Araneae</taxon>
        <taxon>Araneomorphae</taxon>
        <taxon>Entelegynae</taxon>
        <taxon>Araneoidea</taxon>
        <taxon>Nephilidae</taxon>
        <taxon>Nephila</taxon>
    </lineage>
</organism>
<keyword evidence="2" id="KW-1185">Reference proteome</keyword>
<dbReference type="AlphaFoldDB" id="A0A8X6PCP0"/>